<dbReference type="HOGENOM" id="CLU_025996_0_3_9"/>
<dbReference type="SUPFAM" id="SSF53448">
    <property type="entry name" value="Nucleotide-diphospho-sugar transferases"/>
    <property type="match status" value="1"/>
</dbReference>
<dbReference type="Proteomes" id="UP000027142">
    <property type="component" value="Chromosome"/>
</dbReference>
<organism evidence="3 4">
    <name type="scientific">Shouchella lehensis G1</name>
    <dbReference type="NCBI Taxonomy" id="1246626"/>
    <lineage>
        <taxon>Bacteria</taxon>
        <taxon>Bacillati</taxon>
        <taxon>Bacillota</taxon>
        <taxon>Bacilli</taxon>
        <taxon>Bacillales</taxon>
        <taxon>Bacillaceae</taxon>
        <taxon>Shouchella</taxon>
    </lineage>
</organism>
<comment type="similarity">
    <text evidence="1">Belongs to the glycosyltransferase 2 family.</text>
</comment>
<dbReference type="CDD" id="cd00761">
    <property type="entry name" value="Glyco_tranf_GTA_type"/>
    <property type="match status" value="1"/>
</dbReference>
<dbReference type="GO" id="GO:0016758">
    <property type="term" value="F:hexosyltransferase activity"/>
    <property type="evidence" value="ECO:0007669"/>
    <property type="project" value="UniProtKB-ARBA"/>
</dbReference>
<dbReference type="PANTHER" id="PTHR22916">
    <property type="entry name" value="GLYCOSYLTRANSFERASE"/>
    <property type="match status" value="1"/>
</dbReference>
<keyword evidence="3" id="KW-0808">Transferase</keyword>
<evidence type="ECO:0000313" key="3">
    <source>
        <dbReference type="EMBL" id="AIC96447.1"/>
    </source>
</evidence>
<dbReference type="eggNOG" id="COG0463">
    <property type="taxonomic scope" value="Bacteria"/>
</dbReference>
<evidence type="ECO:0000313" key="4">
    <source>
        <dbReference type="Proteomes" id="UP000027142"/>
    </source>
</evidence>
<dbReference type="Gene3D" id="3.90.550.10">
    <property type="entry name" value="Spore Coat Polysaccharide Biosynthesis Protein SpsA, Chain A"/>
    <property type="match status" value="1"/>
</dbReference>
<evidence type="ECO:0000256" key="1">
    <source>
        <dbReference type="ARBA" id="ARBA00006739"/>
    </source>
</evidence>
<evidence type="ECO:0000259" key="2">
    <source>
        <dbReference type="Pfam" id="PF00535"/>
    </source>
</evidence>
<dbReference type="OrthoDB" id="9785185at2"/>
<dbReference type="AlphaFoldDB" id="A0A060M1W9"/>
<dbReference type="RefSeq" id="WP_038484509.1">
    <property type="nucleotide sequence ID" value="NZ_CP003923.1"/>
</dbReference>
<accession>A0A060M1W9</accession>
<dbReference type="STRING" id="1246626.BleG1_3900"/>
<keyword evidence="4" id="KW-1185">Reference proteome</keyword>
<dbReference type="InterPro" id="IPR029044">
    <property type="entry name" value="Nucleotide-diphossugar_trans"/>
</dbReference>
<dbReference type="FunFam" id="3.90.550.10:FF:000130">
    <property type="entry name" value="Family 2 glycosyl transferase"/>
    <property type="match status" value="1"/>
</dbReference>
<gene>
    <name evidence="3" type="ORF">BleG1_3900</name>
</gene>
<dbReference type="Pfam" id="PF00535">
    <property type="entry name" value="Glycos_transf_2"/>
    <property type="match status" value="1"/>
</dbReference>
<name>A0A060M1W9_9BACI</name>
<dbReference type="InterPro" id="IPR001173">
    <property type="entry name" value="Glyco_trans_2-like"/>
</dbReference>
<feature type="domain" description="Glycosyltransferase 2-like" evidence="2">
    <location>
        <begin position="7"/>
        <end position="134"/>
    </location>
</feature>
<proteinExistence type="inferred from homology"/>
<dbReference type="EMBL" id="CP003923">
    <property type="protein sequence ID" value="AIC96447.1"/>
    <property type="molecule type" value="Genomic_DNA"/>
</dbReference>
<sequence length="249" mass="28656">MKEPLVSIITPVYNCECYLADTIESILSQTYENWELLLINDASQDESSEIAEHYQSKDNRIYLFHLSSNSGAAVARNLGLTRATGKYVAFLDGDDLWKPQKLARQVHFMEENNYLFTFTSYRIIRENGRERQKVVPAPAQVTYDKLLSNTIIGCLTVMMNQEALGKLQMPTIRTRQDFMLWLSILKKGHIAYGINEELAAYRKVGGSISSNKWKAAKQNWHIYRNYEALPLLKCCFVFCSYAWNGVKKL</sequence>
<reference evidence="3 4" key="1">
    <citation type="journal article" date="2014" name="Gene">
        <title>A comparative genomic analysis of the alkalitolerant soil bacterium Bacillus lehensis G1.</title>
        <authorList>
            <person name="Noor Y.M."/>
            <person name="Samsulrizal N.H."/>
            <person name="Jema'on N.A."/>
            <person name="Low K.O."/>
            <person name="Ramli A.N."/>
            <person name="Alias N.I."/>
            <person name="Damis S.I."/>
            <person name="Fuzi S.F."/>
            <person name="Isa M.N."/>
            <person name="Murad A.M."/>
            <person name="Raih M.F."/>
            <person name="Bakar F.D."/>
            <person name="Najimudin N."/>
            <person name="Mahadi N.M."/>
            <person name="Illias R.M."/>
        </authorList>
    </citation>
    <scope>NUCLEOTIDE SEQUENCE [LARGE SCALE GENOMIC DNA]</scope>
    <source>
        <strain evidence="3 4">G1</strain>
    </source>
</reference>
<dbReference type="PATRIC" id="fig|1246626.3.peg.3897"/>
<dbReference type="PANTHER" id="PTHR22916:SF3">
    <property type="entry name" value="UDP-GLCNAC:BETAGAL BETA-1,3-N-ACETYLGLUCOSAMINYLTRANSFERASE-LIKE PROTEIN 1"/>
    <property type="match status" value="1"/>
</dbReference>
<dbReference type="KEGG" id="ble:BleG1_3900"/>
<protein>
    <submittedName>
        <fullName evidence="3">Teichuronic acid biosynthesis glycosyltransferase tuaG</fullName>
    </submittedName>
</protein>